<feature type="compositionally biased region" description="Basic and acidic residues" evidence="2">
    <location>
        <begin position="73"/>
        <end position="85"/>
    </location>
</feature>
<feature type="region of interest" description="Disordered" evidence="2">
    <location>
        <begin position="1"/>
        <end position="31"/>
    </location>
</feature>
<dbReference type="GO" id="GO:0043622">
    <property type="term" value="P:cortical microtubule organization"/>
    <property type="evidence" value="ECO:0007669"/>
    <property type="project" value="EnsemblPlants"/>
</dbReference>
<evidence type="ECO:0000313" key="3">
    <source>
        <dbReference type="EMBL" id="ERN05735.1"/>
    </source>
</evidence>
<dbReference type="eggNOG" id="ENOG502QS43">
    <property type="taxonomic scope" value="Eukaryota"/>
</dbReference>
<dbReference type="GO" id="GO:0051493">
    <property type="term" value="P:regulation of cytoskeleton organization"/>
    <property type="evidence" value="ECO:0007669"/>
    <property type="project" value="EnsemblPlants"/>
</dbReference>
<dbReference type="PANTHER" id="PTHR35502">
    <property type="entry name" value="PROTEIN MICROTUBULE BINDING PROTEIN 2C"/>
    <property type="match status" value="1"/>
</dbReference>
<dbReference type="OMA" id="SMQADIS"/>
<feature type="coiled-coil region" evidence="1">
    <location>
        <begin position="188"/>
        <end position="222"/>
    </location>
</feature>
<feature type="compositionally biased region" description="Polar residues" evidence="2">
    <location>
        <begin position="17"/>
        <end position="29"/>
    </location>
</feature>
<dbReference type="GO" id="GO:0051224">
    <property type="term" value="P:negative regulation of protein transport"/>
    <property type="evidence" value="ECO:0007669"/>
    <property type="project" value="EnsemblPlants"/>
</dbReference>
<dbReference type="GO" id="GO:0008017">
    <property type="term" value="F:microtubule binding"/>
    <property type="evidence" value="ECO:0007669"/>
    <property type="project" value="InterPro"/>
</dbReference>
<dbReference type="GO" id="GO:0002230">
    <property type="term" value="P:positive regulation of defense response to virus by host"/>
    <property type="evidence" value="ECO:0007669"/>
    <property type="project" value="EnsemblPlants"/>
</dbReference>
<evidence type="ECO:0000313" key="4">
    <source>
        <dbReference type="Proteomes" id="UP000017836"/>
    </source>
</evidence>
<dbReference type="GO" id="GO:0009414">
    <property type="term" value="P:response to water deprivation"/>
    <property type="evidence" value="ECO:0007669"/>
    <property type="project" value="EnsemblPlants"/>
</dbReference>
<dbReference type="GO" id="GO:0010497">
    <property type="term" value="P:plasmodesmata-mediated intercellular transport"/>
    <property type="evidence" value="ECO:0007669"/>
    <property type="project" value="EnsemblPlants"/>
</dbReference>
<feature type="coiled-coil region" evidence="1">
    <location>
        <begin position="122"/>
        <end position="156"/>
    </location>
</feature>
<accession>W1PFA4</accession>
<feature type="region of interest" description="Disordered" evidence="2">
    <location>
        <begin position="73"/>
        <end position="110"/>
    </location>
</feature>
<reference evidence="4" key="1">
    <citation type="journal article" date="2013" name="Science">
        <title>The Amborella genome and the evolution of flowering plants.</title>
        <authorList>
            <consortium name="Amborella Genome Project"/>
        </authorList>
    </citation>
    <scope>NUCLEOTIDE SEQUENCE [LARGE SCALE GENOMIC DNA]</scope>
</reference>
<dbReference type="InterPro" id="IPR040289">
    <property type="entry name" value="MBP2C"/>
</dbReference>
<feature type="compositionally biased region" description="Basic and acidic residues" evidence="2">
    <location>
        <begin position="95"/>
        <end position="105"/>
    </location>
</feature>
<dbReference type="GO" id="GO:0010375">
    <property type="term" value="P:stomatal complex patterning"/>
    <property type="evidence" value="ECO:0007669"/>
    <property type="project" value="EnsemblPlants"/>
</dbReference>
<sequence>MAMEQQYFRDNSKGWLSEQSSPTSTSHPNGNVDRVLFKNLVEIVPLVESLMDRRPNSSFTRRSSLIYTRTPSRDSYTRKVVEPKGRKTVQATSKSRREPGDKGDNCDGGADEFVISSKGLVSDRDREELLLLRERVEELQKKLFEKDEILKSAESSLNQMNLVQVSLDELKHQVEEKDTFIRSVHLQLSDAKIKLADKQAVLEKLEWEVKTSNRKTEELRQHLDSMHNEVGTLMHIFETAEEKDSTVLIDDDDWTIDDSLDLLPAMEPIDDNQLHAMEEARKAYVAALAVLRENPDESSLALAAHSRLELHRLLFPEKHLKTQYHDLCVTY</sequence>
<dbReference type="Gramene" id="ERN05735">
    <property type="protein sequence ID" value="ERN05735"/>
    <property type="gene ID" value="AMTR_s00006p00246720"/>
</dbReference>
<dbReference type="EMBL" id="KI393980">
    <property type="protein sequence ID" value="ERN05735.1"/>
    <property type="molecule type" value="Genomic_DNA"/>
</dbReference>
<protein>
    <submittedName>
        <fullName evidence="3">Uncharacterized protein</fullName>
    </submittedName>
</protein>
<evidence type="ECO:0000256" key="1">
    <source>
        <dbReference type="SAM" id="Coils"/>
    </source>
</evidence>
<name>W1PFA4_AMBTC</name>
<evidence type="ECO:0000256" key="2">
    <source>
        <dbReference type="SAM" id="MobiDB-lite"/>
    </source>
</evidence>
<dbReference type="Proteomes" id="UP000017836">
    <property type="component" value="Unassembled WGS sequence"/>
</dbReference>
<proteinExistence type="predicted"/>
<dbReference type="AlphaFoldDB" id="W1PFA4"/>
<organism evidence="3 4">
    <name type="scientific">Amborella trichopoda</name>
    <dbReference type="NCBI Taxonomy" id="13333"/>
    <lineage>
        <taxon>Eukaryota</taxon>
        <taxon>Viridiplantae</taxon>
        <taxon>Streptophyta</taxon>
        <taxon>Embryophyta</taxon>
        <taxon>Tracheophyta</taxon>
        <taxon>Spermatophyta</taxon>
        <taxon>Magnoliopsida</taxon>
        <taxon>Amborellales</taxon>
        <taxon>Amborellaceae</taxon>
        <taxon>Amborella</taxon>
    </lineage>
</organism>
<keyword evidence="4" id="KW-1185">Reference proteome</keyword>
<dbReference type="OrthoDB" id="1915670at2759"/>
<gene>
    <name evidence="3" type="ORF">AMTR_s00006p00246720</name>
</gene>
<dbReference type="STRING" id="13333.W1PFA4"/>
<dbReference type="PANTHER" id="PTHR35502:SF2">
    <property type="entry name" value="PROTEIN MICROTUBULE BINDING PROTEIN 2C"/>
    <property type="match status" value="1"/>
</dbReference>
<dbReference type="GO" id="GO:0015630">
    <property type="term" value="C:microtubule cytoskeleton"/>
    <property type="evidence" value="ECO:0007669"/>
    <property type="project" value="EnsemblPlants"/>
</dbReference>
<dbReference type="GO" id="GO:0051607">
    <property type="term" value="P:defense response to virus"/>
    <property type="evidence" value="ECO:0007669"/>
    <property type="project" value="EnsemblPlants"/>
</dbReference>
<dbReference type="HOGENOM" id="CLU_078364_0_0_1"/>
<dbReference type="GO" id="GO:0003723">
    <property type="term" value="F:RNA binding"/>
    <property type="evidence" value="ECO:0007669"/>
    <property type="project" value="EnsemblPlants"/>
</dbReference>
<dbReference type="KEGG" id="atr:18433920"/>
<keyword evidence="1" id="KW-0175">Coiled coil</keyword>